<comment type="caution">
    <text evidence="1">The sequence shown here is derived from an EMBL/GenBank/DDBJ whole genome shotgun (WGS) entry which is preliminary data.</text>
</comment>
<evidence type="ECO:0000313" key="1">
    <source>
        <dbReference type="EMBL" id="GHO45725.1"/>
    </source>
</evidence>
<keyword evidence="2" id="KW-1185">Reference proteome</keyword>
<accession>A0A8J3MUS8</accession>
<gene>
    <name evidence="1" type="ORF">KSX_38880</name>
</gene>
<reference evidence="1" key="1">
    <citation type="submission" date="2020-10" db="EMBL/GenBank/DDBJ databases">
        <title>Taxonomic study of unclassified bacteria belonging to the class Ktedonobacteria.</title>
        <authorList>
            <person name="Yabe S."/>
            <person name="Wang C.M."/>
            <person name="Zheng Y."/>
            <person name="Sakai Y."/>
            <person name="Cavaletti L."/>
            <person name="Monciardini P."/>
            <person name="Donadio S."/>
        </authorList>
    </citation>
    <scope>NUCLEOTIDE SEQUENCE</scope>
    <source>
        <strain evidence="1">SOSP1-1</strain>
    </source>
</reference>
<protein>
    <submittedName>
        <fullName evidence="1">Uncharacterized protein</fullName>
    </submittedName>
</protein>
<dbReference type="Proteomes" id="UP000612362">
    <property type="component" value="Unassembled WGS sequence"/>
</dbReference>
<dbReference type="EMBL" id="BNJF01000002">
    <property type="protein sequence ID" value="GHO45725.1"/>
    <property type="molecule type" value="Genomic_DNA"/>
</dbReference>
<proteinExistence type="predicted"/>
<dbReference type="RefSeq" id="WP_220195157.1">
    <property type="nucleotide sequence ID" value="NZ_BNJF01000002.1"/>
</dbReference>
<evidence type="ECO:0000313" key="2">
    <source>
        <dbReference type="Proteomes" id="UP000612362"/>
    </source>
</evidence>
<sequence length="62" mass="7110">MGVGSDIAIMACAHRPCNMKHSFAWGATALRALRSNASQWYERHQKQLKQRWLGKILVVQRC</sequence>
<organism evidence="1 2">
    <name type="scientific">Ktedonospora formicarum</name>
    <dbReference type="NCBI Taxonomy" id="2778364"/>
    <lineage>
        <taxon>Bacteria</taxon>
        <taxon>Bacillati</taxon>
        <taxon>Chloroflexota</taxon>
        <taxon>Ktedonobacteria</taxon>
        <taxon>Ktedonobacterales</taxon>
        <taxon>Ktedonobacteraceae</taxon>
        <taxon>Ktedonospora</taxon>
    </lineage>
</organism>
<dbReference type="AlphaFoldDB" id="A0A8J3MUS8"/>
<name>A0A8J3MUS8_9CHLR</name>